<reference evidence="6" key="1">
    <citation type="thesis" date="2020" institute="ProQuest LLC" country="789 East Eisenhower Parkway, Ann Arbor, MI, USA">
        <title>Comparative Genomics and Chromosome Evolution.</title>
        <authorList>
            <person name="Mudd A.B."/>
        </authorList>
    </citation>
    <scope>NUCLEOTIDE SEQUENCE</scope>
    <source>
        <strain evidence="6">Female2</strain>
        <tissue evidence="6">Blood</tissue>
    </source>
</reference>
<keyword evidence="7" id="KW-1185">Reference proteome</keyword>
<dbReference type="GO" id="GO:0005615">
    <property type="term" value="C:extracellular space"/>
    <property type="evidence" value="ECO:0007669"/>
    <property type="project" value="TreeGrafter"/>
</dbReference>
<dbReference type="AlphaFoldDB" id="A0A8T2JN80"/>
<dbReference type="Pfam" id="PF00031">
    <property type="entry name" value="Cystatin"/>
    <property type="match status" value="1"/>
</dbReference>
<protein>
    <recommendedName>
        <fullName evidence="5">Cystatin domain-containing protein</fullName>
    </recommendedName>
</protein>
<organism evidence="6 7">
    <name type="scientific">Hymenochirus boettgeri</name>
    <name type="common">Congo dwarf clawed frog</name>
    <dbReference type="NCBI Taxonomy" id="247094"/>
    <lineage>
        <taxon>Eukaryota</taxon>
        <taxon>Metazoa</taxon>
        <taxon>Chordata</taxon>
        <taxon>Craniata</taxon>
        <taxon>Vertebrata</taxon>
        <taxon>Euteleostomi</taxon>
        <taxon>Amphibia</taxon>
        <taxon>Batrachia</taxon>
        <taxon>Anura</taxon>
        <taxon>Pipoidea</taxon>
        <taxon>Pipidae</taxon>
        <taxon>Pipinae</taxon>
        <taxon>Hymenochirus</taxon>
    </lineage>
</organism>
<dbReference type="CDD" id="cd00042">
    <property type="entry name" value="CY"/>
    <property type="match status" value="1"/>
</dbReference>
<dbReference type="EMBL" id="JAACNH010000004">
    <property type="protein sequence ID" value="KAG8444071.1"/>
    <property type="molecule type" value="Genomic_DNA"/>
</dbReference>
<dbReference type="InterPro" id="IPR046350">
    <property type="entry name" value="Cystatin_sf"/>
</dbReference>
<dbReference type="PANTHER" id="PTHR46186">
    <property type="entry name" value="CYSTATIN"/>
    <property type="match status" value="1"/>
</dbReference>
<dbReference type="Gene3D" id="3.10.450.10">
    <property type="match status" value="1"/>
</dbReference>
<dbReference type="SUPFAM" id="SSF54403">
    <property type="entry name" value="Cystatin/monellin"/>
    <property type="match status" value="1"/>
</dbReference>
<proteinExistence type="inferred from homology"/>
<keyword evidence="2" id="KW-0646">Protease inhibitor</keyword>
<comment type="caution">
    <text evidence="6">The sequence shown here is derived from an EMBL/GenBank/DDBJ whole genome shotgun (WGS) entry which is preliminary data.</text>
</comment>
<keyword evidence="4" id="KW-1015">Disulfide bond</keyword>
<evidence type="ECO:0000259" key="5">
    <source>
        <dbReference type="SMART" id="SM00043"/>
    </source>
</evidence>
<comment type="similarity">
    <text evidence="1">Belongs to the cystatin family.</text>
</comment>
<keyword evidence="3" id="KW-0789">Thiol protease inhibitor</keyword>
<accession>A0A8T2JN80</accession>
<dbReference type="GO" id="GO:0004869">
    <property type="term" value="F:cysteine-type endopeptidase inhibitor activity"/>
    <property type="evidence" value="ECO:0007669"/>
    <property type="project" value="UniProtKB-KW"/>
</dbReference>
<name>A0A8T2JN80_9PIPI</name>
<evidence type="ECO:0000256" key="3">
    <source>
        <dbReference type="ARBA" id="ARBA00022704"/>
    </source>
</evidence>
<evidence type="ECO:0000256" key="4">
    <source>
        <dbReference type="ARBA" id="ARBA00023157"/>
    </source>
</evidence>
<dbReference type="SMART" id="SM00043">
    <property type="entry name" value="CY"/>
    <property type="match status" value="1"/>
</dbReference>
<dbReference type="GO" id="GO:0005737">
    <property type="term" value="C:cytoplasm"/>
    <property type="evidence" value="ECO:0007669"/>
    <property type="project" value="TreeGrafter"/>
</dbReference>
<dbReference type="InterPro" id="IPR000010">
    <property type="entry name" value="Cystatin_dom"/>
</dbReference>
<dbReference type="FunFam" id="3.10.450.10:FF:000004">
    <property type="entry name" value="Cystatin C"/>
    <property type="match status" value="1"/>
</dbReference>
<dbReference type="GO" id="GO:0031982">
    <property type="term" value="C:vesicle"/>
    <property type="evidence" value="ECO:0007669"/>
    <property type="project" value="TreeGrafter"/>
</dbReference>
<dbReference type="OrthoDB" id="1908104at2759"/>
<feature type="domain" description="Cystatin" evidence="5">
    <location>
        <begin position="56"/>
        <end position="168"/>
    </location>
</feature>
<evidence type="ECO:0000256" key="1">
    <source>
        <dbReference type="ARBA" id="ARBA00009403"/>
    </source>
</evidence>
<dbReference type="Proteomes" id="UP000812440">
    <property type="component" value="Chromosome 5"/>
</dbReference>
<evidence type="ECO:0000313" key="7">
    <source>
        <dbReference type="Proteomes" id="UP000812440"/>
    </source>
</evidence>
<dbReference type="PROSITE" id="PS00287">
    <property type="entry name" value="CYSTATIN"/>
    <property type="match status" value="1"/>
</dbReference>
<evidence type="ECO:0000256" key="2">
    <source>
        <dbReference type="ARBA" id="ARBA00022690"/>
    </source>
</evidence>
<dbReference type="PANTHER" id="PTHR46186:SF2">
    <property type="entry name" value="CYSTATIN"/>
    <property type="match status" value="1"/>
</dbReference>
<gene>
    <name evidence="6" type="ORF">GDO86_009311</name>
</gene>
<evidence type="ECO:0000313" key="6">
    <source>
        <dbReference type="EMBL" id="KAG8444071.1"/>
    </source>
</evidence>
<dbReference type="InterPro" id="IPR018073">
    <property type="entry name" value="Prot_inh_cystat_CS"/>
</dbReference>
<sequence>MKVGGPAPSTAFWDKLIGFLLNYCSKTQDTAGYNMTPRLCISVTIFLLCSDILFSDLVGAPIEANPNSEAVKKAADFAVNQYNKNANDYFLYKETKMISAKTQVVSGTNYILDMVIERTNCKNEEGTEQNLNSCFVAMDQNEKKLICHFVVWEVVWKNEITLTKNNCTETQ</sequence>